<dbReference type="AlphaFoldDB" id="A0A1F5SDV4"/>
<keyword evidence="1" id="KW-1133">Transmembrane helix</keyword>
<dbReference type="Proteomes" id="UP000178783">
    <property type="component" value="Unassembled WGS sequence"/>
</dbReference>
<comment type="caution">
    <text evidence="2">The sequence shown here is derived from an EMBL/GenBank/DDBJ whole genome shotgun (WGS) entry which is preliminary data.</text>
</comment>
<feature type="transmembrane region" description="Helical" evidence="1">
    <location>
        <begin position="38"/>
        <end position="56"/>
    </location>
</feature>
<keyword evidence="1" id="KW-0812">Transmembrane</keyword>
<proteinExistence type="predicted"/>
<dbReference type="STRING" id="1797989.A3H66_00235"/>
<dbReference type="EMBL" id="MFFW01000005">
    <property type="protein sequence ID" value="OGF24623.1"/>
    <property type="molecule type" value="Genomic_DNA"/>
</dbReference>
<evidence type="ECO:0000256" key="1">
    <source>
        <dbReference type="SAM" id="Phobius"/>
    </source>
</evidence>
<accession>A0A1F5SDV4</accession>
<sequence length="70" mass="7533">MKFLLSINYLIWLVLSGILFAGGEFLSKKFALNPKISLVVLILIIYSLGVLAWLPVGMARSGGGACPPKL</sequence>
<name>A0A1F5SDV4_9BACT</name>
<evidence type="ECO:0000313" key="3">
    <source>
        <dbReference type="Proteomes" id="UP000178783"/>
    </source>
</evidence>
<evidence type="ECO:0000313" key="2">
    <source>
        <dbReference type="EMBL" id="OGF24623.1"/>
    </source>
</evidence>
<keyword evidence="1" id="KW-0472">Membrane</keyword>
<organism evidence="2 3">
    <name type="scientific">Candidatus Falkowbacteria bacterium RIFCSPLOWO2_02_FULL_45_21</name>
    <dbReference type="NCBI Taxonomy" id="1797989"/>
    <lineage>
        <taxon>Bacteria</taxon>
        <taxon>Candidatus Falkowiibacteriota</taxon>
    </lineage>
</organism>
<protein>
    <submittedName>
        <fullName evidence="2">Uncharacterized protein</fullName>
    </submittedName>
</protein>
<feature type="transmembrane region" description="Helical" evidence="1">
    <location>
        <begin position="6"/>
        <end position="26"/>
    </location>
</feature>
<gene>
    <name evidence="2" type="ORF">A3H66_00235</name>
</gene>
<reference evidence="2 3" key="1">
    <citation type="journal article" date="2016" name="Nat. Commun.">
        <title>Thousands of microbial genomes shed light on interconnected biogeochemical processes in an aquifer system.</title>
        <authorList>
            <person name="Anantharaman K."/>
            <person name="Brown C.T."/>
            <person name="Hug L.A."/>
            <person name="Sharon I."/>
            <person name="Castelle C.J."/>
            <person name="Probst A.J."/>
            <person name="Thomas B.C."/>
            <person name="Singh A."/>
            <person name="Wilkins M.J."/>
            <person name="Karaoz U."/>
            <person name="Brodie E.L."/>
            <person name="Williams K.H."/>
            <person name="Hubbard S.S."/>
            <person name="Banfield J.F."/>
        </authorList>
    </citation>
    <scope>NUCLEOTIDE SEQUENCE [LARGE SCALE GENOMIC DNA]</scope>
</reference>